<keyword evidence="1" id="KW-0812">Transmembrane</keyword>
<feature type="transmembrane region" description="Helical" evidence="1">
    <location>
        <begin position="77"/>
        <end position="98"/>
    </location>
</feature>
<protein>
    <submittedName>
        <fullName evidence="2">MerC domain-containing protein</fullName>
    </submittedName>
</protein>
<proteinExistence type="predicted"/>
<dbReference type="Proteomes" id="UP000249248">
    <property type="component" value="Unassembled WGS sequence"/>
</dbReference>
<keyword evidence="3" id="KW-1185">Reference proteome</keyword>
<dbReference type="InterPro" id="IPR004891">
    <property type="entry name" value="Mercury-R_MerC"/>
</dbReference>
<comment type="caution">
    <text evidence="2">The sequence shown here is derived from an EMBL/GenBank/DDBJ whole genome shotgun (WGS) entry which is preliminary data.</text>
</comment>
<reference evidence="2 3" key="1">
    <citation type="submission" date="2018-06" db="EMBL/GenBank/DDBJ databases">
        <title>The draft genome sequence of Crocinitomix sp. SM1701.</title>
        <authorList>
            <person name="Zhang X."/>
        </authorList>
    </citation>
    <scope>NUCLEOTIDE SEQUENCE [LARGE SCALE GENOMIC DNA]</scope>
    <source>
        <strain evidence="2 3">SM1701</strain>
    </source>
</reference>
<dbReference type="GO" id="GO:0016020">
    <property type="term" value="C:membrane"/>
    <property type="evidence" value="ECO:0007669"/>
    <property type="project" value="InterPro"/>
</dbReference>
<feature type="transmembrane region" description="Helical" evidence="1">
    <location>
        <begin position="104"/>
        <end position="119"/>
    </location>
</feature>
<dbReference type="GO" id="GO:0015097">
    <property type="term" value="F:mercury ion transmembrane transporter activity"/>
    <property type="evidence" value="ECO:0007669"/>
    <property type="project" value="InterPro"/>
</dbReference>
<dbReference type="OrthoDB" id="1274419at2"/>
<keyword evidence="1" id="KW-1133">Transmembrane helix</keyword>
<accession>A0A2W1MZT0</accession>
<gene>
    <name evidence="2" type="ORF">DNU06_07025</name>
</gene>
<name>A0A2W1MZT0_9FLAO</name>
<evidence type="ECO:0000313" key="3">
    <source>
        <dbReference type="Proteomes" id="UP000249248"/>
    </source>
</evidence>
<evidence type="ECO:0000256" key="1">
    <source>
        <dbReference type="SAM" id="Phobius"/>
    </source>
</evidence>
<feature type="transmembrane region" description="Helical" evidence="1">
    <location>
        <begin position="47"/>
        <end position="65"/>
    </location>
</feature>
<organism evidence="2 3">
    <name type="scientific">Putridiphycobacter roseus</name>
    <dbReference type="NCBI Taxonomy" id="2219161"/>
    <lineage>
        <taxon>Bacteria</taxon>
        <taxon>Pseudomonadati</taxon>
        <taxon>Bacteroidota</taxon>
        <taxon>Flavobacteriia</taxon>
        <taxon>Flavobacteriales</taxon>
        <taxon>Crocinitomicaceae</taxon>
        <taxon>Putridiphycobacter</taxon>
    </lineage>
</organism>
<keyword evidence="1" id="KW-0472">Membrane</keyword>
<dbReference type="Pfam" id="PF03203">
    <property type="entry name" value="MerC"/>
    <property type="match status" value="1"/>
</dbReference>
<evidence type="ECO:0000313" key="2">
    <source>
        <dbReference type="EMBL" id="PZE17739.1"/>
    </source>
</evidence>
<sequence>MINIGKMKADTIGIFAGTLCLVHCVATPFIFIAKACASTCCSAAPTWWKWIDYLFIVVSFIAIYYATKNSNKRWIQIALWGAWTVLLFTIINEAIVMLVLPESFIYYPALSIVALHLYNRRYCTCQEDKCCAN</sequence>
<dbReference type="EMBL" id="QKSB01000003">
    <property type="protein sequence ID" value="PZE17739.1"/>
    <property type="molecule type" value="Genomic_DNA"/>
</dbReference>
<dbReference type="AlphaFoldDB" id="A0A2W1MZT0"/>